<evidence type="ECO:0008006" key="8">
    <source>
        <dbReference type="Google" id="ProtNLM"/>
    </source>
</evidence>
<dbReference type="RefSeq" id="WP_285605763.1">
    <property type="nucleotide sequence ID" value="NZ_BSDC01000001.1"/>
</dbReference>
<dbReference type="InterPro" id="IPR007691">
    <property type="entry name" value="LpxD"/>
</dbReference>
<evidence type="ECO:0000256" key="3">
    <source>
        <dbReference type="ARBA" id="ARBA00022679"/>
    </source>
</evidence>
<keyword evidence="1" id="KW-0444">Lipid biosynthesis</keyword>
<evidence type="ECO:0000256" key="5">
    <source>
        <dbReference type="ARBA" id="ARBA00023315"/>
    </source>
</evidence>
<keyword evidence="5" id="KW-0012">Acyltransferase</keyword>
<gene>
    <name evidence="6" type="ORF">GETHED_00370</name>
</gene>
<comment type="caution">
    <text evidence="6">The sequence shown here is derived from an EMBL/GenBank/DDBJ whole genome shotgun (WGS) entry which is preliminary data.</text>
</comment>
<dbReference type="PANTHER" id="PTHR43378">
    <property type="entry name" value="UDP-3-O-ACYLGLUCOSAMINE N-ACYLTRANSFERASE"/>
    <property type="match status" value="1"/>
</dbReference>
<dbReference type="Pfam" id="PF00132">
    <property type="entry name" value="Hexapep"/>
    <property type="match status" value="1"/>
</dbReference>
<dbReference type="PANTHER" id="PTHR43378:SF2">
    <property type="entry name" value="UDP-3-O-ACYLGLUCOSAMINE N-ACYLTRANSFERASE 1, MITOCHONDRIAL-RELATED"/>
    <property type="match status" value="1"/>
</dbReference>
<dbReference type="Gene3D" id="3.40.1390.10">
    <property type="entry name" value="MurE/MurF, N-terminal domain"/>
    <property type="match status" value="1"/>
</dbReference>
<dbReference type="CDD" id="cd03352">
    <property type="entry name" value="LbH_LpxD"/>
    <property type="match status" value="1"/>
</dbReference>
<dbReference type="EMBL" id="BSDC01000001">
    <property type="protein sequence ID" value="GLH65673.1"/>
    <property type="molecule type" value="Genomic_DNA"/>
</dbReference>
<protein>
    <recommendedName>
        <fullName evidence="8">UDP-3-O-(3-hydroxymyristoyl)glucosamine N-acyltransferase</fullName>
    </recommendedName>
</protein>
<dbReference type="Proteomes" id="UP001165044">
    <property type="component" value="Unassembled WGS sequence"/>
</dbReference>
<dbReference type="InterPro" id="IPR001451">
    <property type="entry name" value="Hexapep"/>
</dbReference>
<evidence type="ECO:0000313" key="7">
    <source>
        <dbReference type="Proteomes" id="UP001165044"/>
    </source>
</evidence>
<keyword evidence="4" id="KW-0443">Lipid metabolism</keyword>
<keyword evidence="3" id="KW-0808">Transferase</keyword>
<proteinExistence type="predicted"/>
<organism evidence="6 7">
    <name type="scientific">Geothrix edaphica</name>
    <dbReference type="NCBI Taxonomy" id="2927976"/>
    <lineage>
        <taxon>Bacteria</taxon>
        <taxon>Pseudomonadati</taxon>
        <taxon>Acidobacteriota</taxon>
        <taxon>Holophagae</taxon>
        <taxon>Holophagales</taxon>
        <taxon>Holophagaceae</taxon>
        <taxon>Geothrix</taxon>
    </lineage>
</organism>
<accession>A0ABQ5PTA9</accession>
<keyword evidence="7" id="KW-1185">Reference proteome</keyword>
<name>A0ABQ5PTA9_9BACT</name>
<dbReference type="Gene3D" id="2.160.10.10">
    <property type="entry name" value="Hexapeptide repeat proteins"/>
    <property type="match status" value="1"/>
</dbReference>
<reference evidence="6" key="1">
    <citation type="journal article" date="2023" name="Antonie Van Leeuwenhoek">
        <title>Mesoterricola silvestris gen. nov., sp. nov., Mesoterricola sediminis sp. nov., Geothrix oryzae sp. nov., Geothrix edaphica sp. nov., Geothrix rubra sp. nov., and Geothrix limicola sp. nov., six novel members of Acidobacteriota isolated from soils.</title>
        <authorList>
            <person name="Itoh H."/>
            <person name="Sugisawa Y."/>
            <person name="Mise K."/>
            <person name="Xu Z."/>
            <person name="Kuniyasu M."/>
            <person name="Ushijima N."/>
            <person name="Kawano K."/>
            <person name="Kobayashi E."/>
            <person name="Shiratori Y."/>
            <person name="Masuda Y."/>
            <person name="Senoo K."/>
        </authorList>
    </citation>
    <scope>NUCLEOTIDE SEQUENCE</scope>
    <source>
        <strain evidence="6">Red802</strain>
    </source>
</reference>
<keyword evidence="2" id="KW-0441">Lipid A biosynthesis</keyword>
<evidence type="ECO:0000256" key="2">
    <source>
        <dbReference type="ARBA" id="ARBA00022556"/>
    </source>
</evidence>
<sequence length="295" mass="31084">MTILASTIARFLDREMSGPDLELTHPVPAHSPASGALVFVKAFSEAWVDSLGPRQDICVLGPPEFASRLQGALIISDSPRLDFARAVEKFFVPAEPRVISDTARIHPSAHIGQNVGIGHYSVIGEGAVIGDGTVIRSHVIIHRNCRIGRNCLIKSSTVIGEEGFGFEFDAEGVPMRIPHLGAVVLGDEVEIGAMNVIARGTLGDTVLSDHVKTDDHVFIAHNVSVGENTVIIACAEVSGSVKLGRDVWIAPSACIINQATVGDRGMVGLGAVVTKSVEAGMIVAGNPAKVIRPRA</sequence>
<dbReference type="InterPro" id="IPR011004">
    <property type="entry name" value="Trimer_LpxA-like_sf"/>
</dbReference>
<evidence type="ECO:0000313" key="6">
    <source>
        <dbReference type="EMBL" id="GLH65673.1"/>
    </source>
</evidence>
<evidence type="ECO:0000256" key="4">
    <source>
        <dbReference type="ARBA" id="ARBA00023098"/>
    </source>
</evidence>
<dbReference type="SUPFAM" id="SSF51161">
    <property type="entry name" value="Trimeric LpxA-like enzymes"/>
    <property type="match status" value="1"/>
</dbReference>
<evidence type="ECO:0000256" key="1">
    <source>
        <dbReference type="ARBA" id="ARBA00022516"/>
    </source>
</evidence>